<name>A0A9P9WYW4_9PEZI</name>
<feature type="transmembrane region" description="Helical" evidence="1">
    <location>
        <begin position="12"/>
        <end position="28"/>
    </location>
</feature>
<keyword evidence="1" id="KW-0812">Transmembrane</keyword>
<dbReference type="InterPro" id="IPR025363">
    <property type="entry name" value="DUF4267"/>
</dbReference>
<organism evidence="2 3">
    <name type="scientific">Neoarthrinium moseri</name>
    <dbReference type="NCBI Taxonomy" id="1658444"/>
    <lineage>
        <taxon>Eukaryota</taxon>
        <taxon>Fungi</taxon>
        <taxon>Dikarya</taxon>
        <taxon>Ascomycota</taxon>
        <taxon>Pezizomycotina</taxon>
        <taxon>Sordariomycetes</taxon>
        <taxon>Xylariomycetidae</taxon>
        <taxon>Amphisphaeriales</taxon>
        <taxon>Apiosporaceae</taxon>
        <taxon>Neoarthrinium</taxon>
    </lineage>
</organism>
<reference evidence="2" key="1">
    <citation type="submission" date="2021-03" db="EMBL/GenBank/DDBJ databases">
        <title>Revisited historic fungal species revealed as producer of novel bioactive compounds through whole genome sequencing and comparative genomics.</title>
        <authorList>
            <person name="Vignolle G.A."/>
            <person name="Hochenegger N."/>
            <person name="Mach R.L."/>
            <person name="Mach-Aigner A.R."/>
            <person name="Javad Rahimi M."/>
            <person name="Salim K.A."/>
            <person name="Chan C.M."/>
            <person name="Lim L.B.L."/>
            <person name="Cai F."/>
            <person name="Druzhinina I.S."/>
            <person name="U'Ren J.M."/>
            <person name="Derntl C."/>
        </authorList>
    </citation>
    <scope>NUCLEOTIDE SEQUENCE</scope>
    <source>
        <strain evidence="2">TUCIM 5799</strain>
    </source>
</reference>
<sequence length="129" mass="14190">MFEHFQLRHIPALFAATTTTFGGLWPLFDPRGSLHEFGFTSRIADSPAAAPVMIIGCARTSILGILMFYYYSRGQLEVVDTILGVFGAYAGLIDSYVVWKEGNLRKAIFRFVSSGLLSAWAFSGQTAGR</sequence>
<dbReference type="OrthoDB" id="2989864at2759"/>
<dbReference type="Proteomes" id="UP000829685">
    <property type="component" value="Unassembled WGS sequence"/>
</dbReference>
<keyword evidence="1" id="KW-1133">Transmembrane helix</keyword>
<dbReference type="AlphaFoldDB" id="A0A9P9WYW4"/>
<feature type="transmembrane region" description="Helical" evidence="1">
    <location>
        <begin position="48"/>
        <end position="71"/>
    </location>
</feature>
<proteinExistence type="predicted"/>
<dbReference type="Pfam" id="PF14087">
    <property type="entry name" value="DUF4267"/>
    <property type="match status" value="1"/>
</dbReference>
<evidence type="ECO:0000256" key="1">
    <source>
        <dbReference type="SAM" id="Phobius"/>
    </source>
</evidence>
<keyword evidence="1" id="KW-0472">Membrane</keyword>
<accession>A0A9P9WYW4</accession>
<keyword evidence="3" id="KW-1185">Reference proteome</keyword>
<gene>
    <name evidence="2" type="ORF">JX265_000356</name>
</gene>
<dbReference type="EMBL" id="JAFIMR010000001">
    <property type="protein sequence ID" value="KAI1881530.1"/>
    <property type="molecule type" value="Genomic_DNA"/>
</dbReference>
<comment type="caution">
    <text evidence="2">The sequence shown here is derived from an EMBL/GenBank/DDBJ whole genome shotgun (WGS) entry which is preliminary data.</text>
</comment>
<evidence type="ECO:0000313" key="2">
    <source>
        <dbReference type="EMBL" id="KAI1881530.1"/>
    </source>
</evidence>
<evidence type="ECO:0000313" key="3">
    <source>
        <dbReference type="Proteomes" id="UP000829685"/>
    </source>
</evidence>
<protein>
    <submittedName>
        <fullName evidence="2">Uncharacterized protein</fullName>
    </submittedName>
</protein>
<feature type="transmembrane region" description="Helical" evidence="1">
    <location>
        <begin position="78"/>
        <end position="99"/>
    </location>
</feature>